<comment type="caution">
    <text evidence="1">The sequence shown here is derived from an EMBL/GenBank/DDBJ whole genome shotgun (WGS) entry which is preliminary data.</text>
</comment>
<name>A0A4Y2BEX7_ARAVE</name>
<evidence type="ECO:0000313" key="2">
    <source>
        <dbReference type="Proteomes" id="UP000499080"/>
    </source>
</evidence>
<organism evidence="1 2">
    <name type="scientific">Araneus ventricosus</name>
    <name type="common">Orbweaver spider</name>
    <name type="synonym">Epeira ventricosa</name>
    <dbReference type="NCBI Taxonomy" id="182803"/>
    <lineage>
        <taxon>Eukaryota</taxon>
        <taxon>Metazoa</taxon>
        <taxon>Ecdysozoa</taxon>
        <taxon>Arthropoda</taxon>
        <taxon>Chelicerata</taxon>
        <taxon>Arachnida</taxon>
        <taxon>Araneae</taxon>
        <taxon>Araneomorphae</taxon>
        <taxon>Entelegynae</taxon>
        <taxon>Araneoidea</taxon>
        <taxon>Araneidae</taxon>
        <taxon>Araneus</taxon>
    </lineage>
</organism>
<dbReference type="OrthoDB" id="10060191at2759"/>
<keyword evidence="2" id="KW-1185">Reference proteome</keyword>
<accession>A0A4Y2BEX7</accession>
<reference evidence="1 2" key="1">
    <citation type="journal article" date="2019" name="Sci. Rep.">
        <title>Orb-weaving spider Araneus ventricosus genome elucidates the spidroin gene catalogue.</title>
        <authorList>
            <person name="Kono N."/>
            <person name="Nakamura H."/>
            <person name="Ohtoshi R."/>
            <person name="Moran D.A.P."/>
            <person name="Shinohara A."/>
            <person name="Yoshida Y."/>
            <person name="Fujiwara M."/>
            <person name="Mori M."/>
            <person name="Tomita M."/>
            <person name="Arakawa K."/>
        </authorList>
    </citation>
    <scope>NUCLEOTIDE SEQUENCE [LARGE SCALE GENOMIC DNA]</scope>
</reference>
<protein>
    <submittedName>
        <fullName evidence="1">Uncharacterized protein</fullName>
    </submittedName>
</protein>
<dbReference type="AlphaFoldDB" id="A0A4Y2BEX7"/>
<dbReference type="Proteomes" id="UP000499080">
    <property type="component" value="Unassembled WGS sequence"/>
</dbReference>
<gene>
    <name evidence="1" type="ORF">AVEN_130399_1</name>
</gene>
<evidence type="ECO:0000313" key="1">
    <source>
        <dbReference type="EMBL" id="GBL90307.1"/>
    </source>
</evidence>
<proteinExistence type="predicted"/>
<dbReference type="EMBL" id="BGPR01000070">
    <property type="protein sequence ID" value="GBL90307.1"/>
    <property type="molecule type" value="Genomic_DNA"/>
</dbReference>
<sequence>MGLKLENDIEMSFRKITSRVMQELTTEELTELHYVSQQELVEESLSEEEVTAKQKQSSCAIREILKAWETVAWYIEKHQPNKAVYMSATNLLMIMLCRIFVKF</sequence>